<keyword evidence="2" id="KW-0812">Transmembrane</keyword>
<reference evidence="3 4" key="1">
    <citation type="submission" date="2020-08" db="EMBL/GenBank/DDBJ databases">
        <title>Genomic Encyclopedia of Type Strains, Phase III (KMG-III): the genomes of soil and plant-associated and newly described type strains.</title>
        <authorList>
            <person name="Whitman W."/>
        </authorList>
    </citation>
    <scope>NUCLEOTIDE SEQUENCE [LARGE SCALE GENOMIC DNA]</scope>
    <source>
        <strain evidence="3 4">CECT 8280</strain>
    </source>
</reference>
<dbReference type="Proteomes" id="UP000542811">
    <property type="component" value="Unassembled WGS sequence"/>
</dbReference>
<evidence type="ECO:0000313" key="3">
    <source>
        <dbReference type="EMBL" id="MBB3164055.1"/>
    </source>
</evidence>
<sequence>MIMPPRKSAETKTLDTTGAKIGEPVPKAIIDTNTASVGVPRQAASDLHEDLSALRKQIDALQQRVATAARSAKGNADDAMRQTQAAVKRHPVSTLVAVAAVCGAFALILAGRRAEPPRRYLYRSALDELRDLYDSVRDRL</sequence>
<keyword evidence="1" id="KW-0175">Coiled coil</keyword>
<keyword evidence="2" id="KW-1133">Transmembrane helix</keyword>
<organism evidence="3 4">
    <name type="scientific">Rhizobium laguerreae</name>
    <dbReference type="NCBI Taxonomy" id="1076926"/>
    <lineage>
        <taxon>Bacteria</taxon>
        <taxon>Pseudomonadati</taxon>
        <taxon>Pseudomonadota</taxon>
        <taxon>Alphaproteobacteria</taxon>
        <taxon>Hyphomicrobiales</taxon>
        <taxon>Rhizobiaceae</taxon>
        <taxon>Rhizobium/Agrobacterium group</taxon>
        <taxon>Rhizobium</taxon>
    </lineage>
</organism>
<dbReference type="EMBL" id="JACHXX010000006">
    <property type="protein sequence ID" value="MBB3164055.1"/>
    <property type="molecule type" value="Genomic_DNA"/>
</dbReference>
<proteinExistence type="predicted"/>
<feature type="coiled-coil region" evidence="1">
    <location>
        <begin position="44"/>
        <end position="71"/>
    </location>
</feature>
<comment type="caution">
    <text evidence="3">The sequence shown here is derived from an EMBL/GenBank/DDBJ whole genome shotgun (WGS) entry which is preliminary data.</text>
</comment>
<protein>
    <submittedName>
        <fullName evidence="3">ElaB/YqjD/DUF883 family membrane-anchored ribosome-binding protein</fullName>
    </submittedName>
</protein>
<keyword evidence="2" id="KW-0472">Membrane</keyword>
<evidence type="ECO:0000313" key="4">
    <source>
        <dbReference type="Proteomes" id="UP000542811"/>
    </source>
</evidence>
<name>A0ABR6GCP1_9HYPH</name>
<evidence type="ECO:0000256" key="1">
    <source>
        <dbReference type="SAM" id="Coils"/>
    </source>
</evidence>
<feature type="transmembrane region" description="Helical" evidence="2">
    <location>
        <begin position="92"/>
        <end position="110"/>
    </location>
</feature>
<gene>
    <name evidence="3" type="ORF">FHS25_004550</name>
</gene>
<evidence type="ECO:0000256" key="2">
    <source>
        <dbReference type="SAM" id="Phobius"/>
    </source>
</evidence>
<keyword evidence="4" id="KW-1185">Reference proteome</keyword>
<accession>A0ABR6GCP1</accession>